<sequence>MDLDWFIFINIAIVFLWAIYLINKIYHTKAKASRLDLIDNSENVISLRASQHQQALEESSKLLMQSKYLSEFVFEGVSQETLLLLNASFRRERDASIAKLVRLGLLNPTHEKQKMLGKN</sequence>
<organism evidence="2 3">
    <name type="scientific">Pseudoalteromonas byunsanensis</name>
    <dbReference type="NCBI Taxonomy" id="327939"/>
    <lineage>
        <taxon>Bacteria</taxon>
        <taxon>Pseudomonadati</taxon>
        <taxon>Pseudomonadota</taxon>
        <taxon>Gammaproteobacteria</taxon>
        <taxon>Alteromonadales</taxon>
        <taxon>Pseudoalteromonadaceae</taxon>
        <taxon>Pseudoalteromonas</taxon>
    </lineage>
</organism>
<feature type="transmembrane region" description="Helical" evidence="1">
    <location>
        <begin position="6"/>
        <end position="26"/>
    </location>
</feature>
<name>A0A1S1NCF7_9GAMM</name>
<comment type="caution">
    <text evidence="2">The sequence shown here is derived from an EMBL/GenBank/DDBJ whole genome shotgun (WGS) entry which is preliminary data.</text>
</comment>
<proteinExistence type="predicted"/>
<keyword evidence="3" id="KW-1185">Reference proteome</keyword>
<accession>A0A1S1NCF7</accession>
<dbReference type="EMBL" id="MNAN01000018">
    <property type="protein sequence ID" value="OHU97164.1"/>
    <property type="molecule type" value="Genomic_DNA"/>
</dbReference>
<evidence type="ECO:0000313" key="3">
    <source>
        <dbReference type="Proteomes" id="UP000180253"/>
    </source>
</evidence>
<reference evidence="2 3" key="1">
    <citation type="submission" date="2016-10" db="EMBL/GenBank/DDBJ databases">
        <title>Pseudoalteromonas amylolytica sp. nov., isolated from the surface seawater.</title>
        <authorList>
            <person name="Wu Y.-H."/>
            <person name="Cheng H."/>
            <person name="Jin X.-B."/>
            <person name="Wang C.-S."/>
            <person name="Xu X.-W."/>
        </authorList>
    </citation>
    <scope>NUCLEOTIDE SEQUENCE [LARGE SCALE GENOMIC DNA]</scope>
    <source>
        <strain evidence="2 3">JCM 12483</strain>
    </source>
</reference>
<dbReference type="AlphaFoldDB" id="A0A1S1NCF7"/>
<evidence type="ECO:0000256" key="1">
    <source>
        <dbReference type="SAM" id="Phobius"/>
    </source>
</evidence>
<protein>
    <submittedName>
        <fullName evidence="2">Uncharacterized protein</fullName>
    </submittedName>
</protein>
<keyword evidence="1" id="KW-0812">Transmembrane</keyword>
<keyword evidence="1" id="KW-0472">Membrane</keyword>
<dbReference type="Proteomes" id="UP000180253">
    <property type="component" value="Unassembled WGS sequence"/>
</dbReference>
<keyword evidence="1" id="KW-1133">Transmembrane helix</keyword>
<evidence type="ECO:0000313" key="2">
    <source>
        <dbReference type="EMBL" id="OHU97164.1"/>
    </source>
</evidence>
<dbReference type="RefSeq" id="WP_070990199.1">
    <property type="nucleotide sequence ID" value="NZ_CBCSHD010000008.1"/>
</dbReference>
<gene>
    <name evidence="2" type="ORF">BIW53_02260</name>
</gene>